<feature type="transmembrane region" description="Helical" evidence="1">
    <location>
        <begin position="25"/>
        <end position="46"/>
    </location>
</feature>
<reference evidence="2 3" key="1">
    <citation type="submission" date="2015-11" db="EMBL/GenBank/DDBJ databases">
        <title>Exploring the genomic traits of fungus-feeding bacterial genus Collimonas.</title>
        <authorList>
            <person name="Song C."/>
            <person name="Schmidt R."/>
            <person name="de Jager V."/>
            <person name="Krzyzanowska D."/>
            <person name="Jongedijk E."/>
            <person name="Cankar K."/>
            <person name="Beekwilder J."/>
            <person name="van Veen A."/>
            <person name="de Boer W."/>
            <person name="van Veen J.A."/>
            <person name="Garbeva P."/>
        </authorList>
    </citation>
    <scope>NUCLEOTIDE SEQUENCE [LARGE SCALE GENOMIC DNA]</scope>
    <source>
        <strain evidence="2 3">Ter282</strain>
    </source>
</reference>
<dbReference type="Pfam" id="PF05751">
    <property type="entry name" value="FixH"/>
    <property type="match status" value="1"/>
</dbReference>
<evidence type="ECO:0000313" key="3">
    <source>
        <dbReference type="Proteomes" id="UP000071778"/>
    </source>
</evidence>
<dbReference type="AlphaFoldDB" id="A0A127QJ13"/>
<name>A0A127QJ13_9BURK</name>
<organism evidence="2 3">
    <name type="scientific">Collimonas arenae</name>
    <dbReference type="NCBI Taxonomy" id="279058"/>
    <lineage>
        <taxon>Bacteria</taxon>
        <taxon>Pseudomonadati</taxon>
        <taxon>Pseudomonadota</taxon>
        <taxon>Betaproteobacteria</taxon>
        <taxon>Burkholderiales</taxon>
        <taxon>Oxalobacteraceae</taxon>
        <taxon>Collimonas</taxon>
    </lineage>
</organism>
<keyword evidence="1" id="KW-1133">Transmembrane helix</keyword>
<keyword evidence="1" id="KW-0812">Transmembrane</keyword>
<dbReference type="InterPro" id="IPR008620">
    <property type="entry name" value="FixH"/>
</dbReference>
<gene>
    <name evidence="2" type="ORF">CAter282_2254</name>
</gene>
<dbReference type="EMBL" id="CP013235">
    <property type="protein sequence ID" value="AMP10004.1"/>
    <property type="molecule type" value="Genomic_DNA"/>
</dbReference>
<proteinExistence type="predicted"/>
<keyword evidence="3" id="KW-1185">Reference proteome</keyword>
<accession>A0A127QJ13</accession>
<dbReference type="RefSeq" id="WP_061537188.1">
    <property type="nucleotide sequence ID" value="NZ_CP013235.1"/>
</dbReference>
<evidence type="ECO:0000313" key="2">
    <source>
        <dbReference type="EMBL" id="AMP10004.1"/>
    </source>
</evidence>
<dbReference type="PATRIC" id="fig|279058.18.peg.2221"/>
<protein>
    <submittedName>
        <fullName evidence="2">FixH family protein</fullName>
    </submittedName>
</protein>
<evidence type="ECO:0000256" key="1">
    <source>
        <dbReference type="SAM" id="Phobius"/>
    </source>
</evidence>
<dbReference type="Proteomes" id="UP000071778">
    <property type="component" value="Chromosome"/>
</dbReference>
<keyword evidence="1" id="KW-0472">Membrane</keyword>
<sequence length="190" mass="21679">MKSQQSVTFKTDIVSKPWYSQRWPWLLMLGPAIVVAAASYTCWLAFTRQDALVEDDYYKEGNAINQDLKRDEEAIRRGISGNLRYDPKTGLLSGVLLHVDGQADQAIAPETTPDLQLRLIHSTLPDKDITLFVRPDANGRFSVSLPQLDMARWQILIEDAHRDWRLHASWLWPQHTTVDLNPVAMKPADD</sequence>